<protein>
    <submittedName>
        <fullName evidence="1">Putative plasmid protein</fullName>
    </submittedName>
</protein>
<organism evidence="1">
    <name type="scientific">Citrobacter freundii</name>
    <dbReference type="NCBI Taxonomy" id="546"/>
    <lineage>
        <taxon>Bacteria</taxon>
        <taxon>Pseudomonadati</taxon>
        <taxon>Pseudomonadota</taxon>
        <taxon>Gammaproteobacteria</taxon>
        <taxon>Enterobacterales</taxon>
        <taxon>Enterobacteriaceae</taxon>
        <taxon>Citrobacter</taxon>
        <taxon>Citrobacter freundii complex</taxon>
    </lineage>
</organism>
<dbReference type="InterPro" id="IPR021944">
    <property type="entry name" value="DUF3560"/>
</dbReference>
<proteinExistence type="predicted"/>
<dbReference type="EMBL" id="MF156715">
    <property type="protein sequence ID" value="ASU04784.1"/>
    <property type="molecule type" value="Genomic_DNA"/>
</dbReference>
<geneLocation type="plasmid" evidence="1">
    <name>pP5571-MDR</name>
</geneLocation>
<evidence type="ECO:0000313" key="1">
    <source>
        <dbReference type="EMBL" id="ASU04784.1"/>
    </source>
</evidence>
<name>A0A223LL78_CITFR</name>
<reference evidence="1" key="1">
    <citation type="submission" date="2017-05" db="EMBL/GenBank/DDBJ databases">
        <title>Complete sequence of pP5571-MDR.</title>
        <authorList>
            <person name="Li P."/>
            <person name="Feng J."/>
            <person name="Zeng L."/>
            <person name="Jiang X."/>
            <person name="Zhan Z."/>
            <person name="Luo W."/>
            <person name="Wang J."/>
            <person name="Zhou D."/>
        </authorList>
    </citation>
    <scope>NUCLEOTIDE SEQUENCE</scope>
    <source>
        <strain evidence="1">P5571</strain>
        <plasmid evidence="1">pP5571-MDR</plasmid>
    </source>
</reference>
<accession>A0A223LL78</accession>
<dbReference type="AlphaFoldDB" id="A0A223LL78"/>
<dbReference type="Pfam" id="PF12083">
    <property type="entry name" value="DUF3560"/>
    <property type="match status" value="1"/>
</dbReference>
<sequence length="360" mass="41398">MTLAAITMTAPEAASPVQMYRATYSPDDNKLRLYAVSRLDPETYKKVHDAGFRWAPKQALFVAPAWTPGREDVLLSLAGEIEDEDSTLAERQEARAERFTGYSGKRASESAQALDEVERLAAMIPPGQPILVGHHSERRARRDAQRIENGMKRAVMLFERAEYWEERARSALLHAKYKERPDVRWRRIKKIEADLRKAEKTIAQSQKYLTMWRAESLDLNMAKLISSHDHISACFPLDTYPRPAEKSQYEGSRSLWSALDDDIITTEQAREIAIRCHERQIQHQQRWVNHYQNRLIYERAMLDESGGVVTRTQDFEPGGQVFSRGEWLTIIRVNKSNGAVSSVTTPNYSFLGYPANSWRR</sequence>
<keyword evidence="1" id="KW-0614">Plasmid</keyword>